<evidence type="ECO:0000256" key="2">
    <source>
        <dbReference type="SAM" id="Phobius"/>
    </source>
</evidence>
<keyword evidence="2" id="KW-0472">Membrane</keyword>
<feature type="compositionally biased region" description="Polar residues" evidence="1">
    <location>
        <begin position="16"/>
        <end position="37"/>
    </location>
</feature>
<sequence length="128" mass="14237">MTLKPTYQVAPKTGLNLDSSPSLPSTRKQSTSALASQSDHRHCRLSSRHRRIGRRSCGGSHRNGVLALCLLCIINVIFEPLIFFLCTLRLLREAPSPLYPLHTHCLSPPIFTIIVVFEGSLLVLYAQN</sequence>
<accession>A0A7C8YG07</accession>
<protein>
    <submittedName>
        <fullName evidence="3">Uncharacterized protein</fullName>
    </submittedName>
</protein>
<dbReference type="AlphaFoldDB" id="A0A7C8YG07"/>
<feature type="region of interest" description="Disordered" evidence="1">
    <location>
        <begin position="11"/>
        <end position="41"/>
    </location>
</feature>
<feature type="transmembrane region" description="Helical" evidence="2">
    <location>
        <begin position="110"/>
        <end position="126"/>
    </location>
</feature>
<evidence type="ECO:0000313" key="3">
    <source>
        <dbReference type="EMBL" id="MBA4617171.1"/>
    </source>
</evidence>
<evidence type="ECO:0000256" key="1">
    <source>
        <dbReference type="SAM" id="MobiDB-lite"/>
    </source>
</evidence>
<organism evidence="3">
    <name type="scientific">Opuntia streptacantha</name>
    <name type="common">Prickly pear cactus</name>
    <name type="synonym">Opuntia cardona</name>
    <dbReference type="NCBI Taxonomy" id="393608"/>
    <lineage>
        <taxon>Eukaryota</taxon>
        <taxon>Viridiplantae</taxon>
        <taxon>Streptophyta</taxon>
        <taxon>Embryophyta</taxon>
        <taxon>Tracheophyta</taxon>
        <taxon>Spermatophyta</taxon>
        <taxon>Magnoliopsida</taxon>
        <taxon>eudicotyledons</taxon>
        <taxon>Gunneridae</taxon>
        <taxon>Pentapetalae</taxon>
        <taxon>Caryophyllales</taxon>
        <taxon>Cactineae</taxon>
        <taxon>Cactaceae</taxon>
        <taxon>Opuntioideae</taxon>
        <taxon>Opuntia</taxon>
    </lineage>
</organism>
<name>A0A7C8YG07_OPUST</name>
<reference evidence="3" key="1">
    <citation type="journal article" date="2013" name="J. Plant Res.">
        <title>Effect of fungi and light on seed germination of three Opuntia species from semiarid lands of central Mexico.</title>
        <authorList>
            <person name="Delgado-Sanchez P."/>
            <person name="Jimenez-Bremont J.F."/>
            <person name="Guerrero-Gonzalez Mde L."/>
            <person name="Flores J."/>
        </authorList>
    </citation>
    <scope>NUCLEOTIDE SEQUENCE</scope>
    <source>
        <tissue evidence="3">Cladode</tissue>
    </source>
</reference>
<keyword evidence="2" id="KW-1133">Transmembrane helix</keyword>
<feature type="transmembrane region" description="Helical" evidence="2">
    <location>
        <begin position="64"/>
        <end position="90"/>
    </location>
</feature>
<dbReference type="EMBL" id="GISG01015142">
    <property type="protein sequence ID" value="MBA4617171.1"/>
    <property type="molecule type" value="Transcribed_RNA"/>
</dbReference>
<keyword evidence="2" id="KW-0812">Transmembrane</keyword>
<proteinExistence type="predicted"/>
<reference evidence="3" key="2">
    <citation type="submission" date="2020-07" db="EMBL/GenBank/DDBJ databases">
        <authorList>
            <person name="Vera ALvarez R."/>
            <person name="Arias-Moreno D.M."/>
            <person name="Jimenez-Jacinto V."/>
            <person name="Jimenez-Bremont J.F."/>
            <person name="Swaminathan K."/>
            <person name="Moose S.P."/>
            <person name="Guerrero-Gonzalez M.L."/>
            <person name="Marino-Ramirez L."/>
            <person name="Landsman D."/>
            <person name="Rodriguez-Kessler M."/>
            <person name="Delgado-Sanchez P."/>
        </authorList>
    </citation>
    <scope>NUCLEOTIDE SEQUENCE</scope>
    <source>
        <tissue evidence="3">Cladode</tissue>
    </source>
</reference>